<keyword evidence="5" id="KW-0808">Transferase</keyword>
<dbReference type="GO" id="GO:0016301">
    <property type="term" value="F:kinase activity"/>
    <property type="evidence" value="ECO:0007669"/>
    <property type="project" value="UniProtKB-KW"/>
</dbReference>
<dbReference type="Proteomes" id="UP000254573">
    <property type="component" value="Unassembled WGS sequence"/>
</dbReference>
<dbReference type="NCBIfam" id="TIGR01251">
    <property type="entry name" value="ribP_PPkin"/>
    <property type="match status" value="1"/>
</dbReference>
<dbReference type="GO" id="GO:0004749">
    <property type="term" value="F:ribose phosphate diphosphokinase activity"/>
    <property type="evidence" value="ECO:0007669"/>
    <property type="project" value="UniProtKB-EC"/>
</dbReference>
<dbReference type="NCBIfam" id="NF005537">
    <property type="entry name" value="PRK07199.1"/>
    <property type="match status" value="1"/>
</dbReference>
<reference evidence="5 6" key="1">
    <citation type="submission" date="2018-06" db="EMBL/GenBank/DDBJ databases">
        <authorList>
            <consortium name="Pathogen Informatics"/>
            <person name="Doyle S."/>
        </authorList>
    </citation>
    <scope>NUCLEOTIDE SEQUENCE [LARGE SCALE GENOMIC DNA]</scope>
    <source>
        <strain evidence="5 6">NCTC13160</strain>
    </source>
</reference>
<dbReference type="SMART" id="SM01400">
    <property type="entry name" value="Pribosyltran_N"/>
    <property type="match status" value="1"/>
</dbReference>
<dbReference type="EC" id="2.7.6.1" evidence="5"/>
<dbReference type="STRING" id="93220.A6P55_23240"/>
<evidence type="ECO:0000259" key="4">
    <source>
        <dbReference type="Pfam" id="PF13793"/>
    </source>
</evidence>
<dbReference type="InterPro" id="IPR000836">
    <property type="entry name" value="PRTase_dom"/>
</dbReference>
<feature type="domain" description="Ribose-phosphate pyrophosphokinase N-terminal" evidence="4">
    <location>
        <begin position="6"/>
        <end position="114"/>
    </location>
</feature>
<dbReference type="InterPro" id="IPR005946">
    <property type="entry name" value="Rib-P_diPkinase"/>
</dbReference>
<name>A0A378YCT3_9BURK</name>
<evidence type="ECO:0000259" key="3">
    <source>
        <dbReference type="Pfam" id="PF00156"/>
    </source>
</evidence>
<dbReference type="InterPro" id="IPR029057">
    <property type="entry name" value="PRTase-like"/>
</dbReference>
<dbReference type="Pfam" id="PF13793">
    <property type="entry name" value="Pribosyltran_N"/>
    <property type="match status" value="1"/>
</dbReference>
<dbReference type="RefSeq" id="WP_038617539.1">
    <property type="nucleotide sequence ID" value="NZ_CP009553.3"/>
</dbReference>
<proteinExistence type="inferred from homology"/>
<dbReference type="AlphaFoldDB" id="A0A378YCT3"/>
<protein>
    <submittedName>
        <fullName evidence="5">Ribose-phosphate pyrophosphokinase</fullName>
        <ecNumber evidence="5">2.7.6.1</ecNumber>
    </submittedName>
</protein>
<evidence type="ECO:0000256" key="1">
    <source>
        <dbReference type="ARBA" id="ARBA00022727"/>
    </source>
</evidence>
<dbReference type="GO" id="GO:0006164">
    <property type="term" value="P:purine nucleotide biosynthetic process"/>
    <property type="evidence" value="ECO:0007669"/>
    <property type="project" value="TreeGrafter"/>
</dbReference>
<dbReference type="PANTHER" id="PTHR10210:SF41">
    <property type="entry name" value="RIBOSE-PHOSPHATE PYROPHOSPHOKINASE 1, CHLOROPLASTIC"/>
    <property type="match status" value="1"/>
</dbReference>
<keyword evidence="5" id="KW-0418">Kinase</keyword>
<accession>A0A378YCT3</accession>
<dbReference type="SUPFAM" id="SSF53271">
    <property type="entry name" value="PRTase-like"/>
    <property type="match status" value="2"/>
</dbReference>
<dbReference type="GO" id="GO:0002189">
    <property type="term" value="C:ribose phosphate diphosphokinase complex"/>
    <property type="evidence" value="ECO:0007669"/>
    <property type="project" value="TreeGrafter"/>
</dbReference>
<organism evidence="5 6">
    <name type="scientific">Pandoraea pnomenusa</name>
    <dbReference type="NCBI Taxonomy" id="93220"/>
    <lineage>
        <taxon>Bacteria</taxon>
        <taxon>Pseudomonadati</taxon>
        <taxon>Pseudomonadota</taxon>
        <taxon>Betaproteobacteria</taxon>
        <taxon>Burkholderiales</taxon>
        <taxon>Burkholderiaceae</taxon>
        <taxon>Pandoraea</taxon>
    </lineage>
</organism>
<dbReference type="Pfam" id="PF00156">
    <property type="entry name" value="Pribosyltran"/>
    <property type="match status" value="1"/>
</dbReference>
<evidence type="ECO:0000313" key="5">
    <source>
        <dbReference type="EMBL" id="SUA74678.1"/>
    </source>
</evidence>
<dbReference type="KEGG" id="ppnm:LV28_02200"/>
<dbReference type="OrthoDB" id="324294at2"/>
<evidence type="ECO:0000256" key="2">
    <source>
        <dbReference type="RuleBase" id="RU004324"/>
    </source>
</evidence>
<dbReference type="CDD" id="cd06223">
    <property type="entry name" value="PRTases_typeI"/>
    <property type="match status" value="1"/>
</dbReference>
<dbReference type="Gene3D" id="3.40.50.2020">
    <property type="match status" value="2"/>
</dbReference>
<dbReference type="GO" id="GO:0006015">
    <property type="term" value="P:5-phosphoribose 1-diphosphate biosynthetic process"/>
    <property type="evidence" value="ECO:0007669"/>
    <property type="project" value="TreeGrafter"/>
</dbReference>
<dbReference type="InterPro" id="IPR029099">
    <property type="entry name" value="Pribosyltran_N"/>
</dbReference>
<dbReference type="PANTHER" id="PTHR10210">
    <property type="entry name" value="RIBOSE-PHOSPHATE DIPHOSPHOKINASE FAMILY MEMBER"/>
    <property type="match status" value="1"/>
</dbReference>
<dbReference type="EMBL" id="UGSG01000001">
    <property type="protein sequence ID" value="SUA74678.1"/>
    <property type="molecule type" value="Genomic_DNA"/>
</dbReference>
<comment type="similarity">
    <text evidence="2">Belongs to the ribose-phosphate pyrophosphokinase family.</text>
</comment>
<dbReference type="GO" id="GO:0000287">
    <property type="term" value="F:magnesium ion binding"/>
    <property type="evidence" value="ECO:0007669"/>
    <property type="project" value="InterPro"/>
</dbReference>
<evidence type="ECO:0000313" key="6">
    <source>
        <dbReference type="Proteomes" id="UP000254573"/>
    </source>
</evidence>
<feature type="domain" description="Phosphoribosyltransferase" evidence="3">
    <location>
        <begin position="149"/>
        <end position="272"/>
    </location>
</feature>
<sequence length="302" mass="32072">MKDVALYALPGNETLARSLAAQIESPMQRLEVHRFPDGEQMVSMEGPLSGKAIVIVCSLNRPDAKLLPLIFAADTARDLGARHVILVAPYLCYLRQDARFHAGESISAYSFGRLLGAQFDGLVTIEPHLHRLPSLSVVYPIPVRAPHSVAATASWIVQNVADPLIVGPDEESEAWIAQIASRIGAPSVVARKTREADRKVDVSLHVPAKFAHRNPVIVDDILASGQTMLATVGALVKAGFGSPVCVAVHGLFDGVSVDELIAAGAGRVVTCNSVAHATNAIDVTPLLADAVRDLLDSLPETP</sequence>
<keyword evidence="1 2" id="KW-0545">Nucleotide biosynthesis</keyword>
<dbReference type="GO" id="GO:0005737">
    <property type="term" value="C:cytoplasm"/>
    <property type="evidence" value="ECO:0007669"/>
    <property type="project" value="TreeGrafter"/>
</dbReference>
<gene>
    <name evidence="5" type="primary">prs_1</name>
    <name evidence="5" type="ORF">NCTC13160_00438</name>
</gene>